<organism evidence="11 12">
    <name type="scientific">Vreelandella neptunia</name>
    <dbReference type="NCBI Taxonomy" id="115551"/>
    <lineage>
        <taxon>Bacteria</taxon>
        <taxon>Pseudomonadati</taxon>
        <taxon>Pseudomonadota</taxon>
        <taxon>Gammaproteobacteria</taxon>
        <taxon>Oceanospirillales</taxon>
        <taxon>Halomonadaceae</taxon>
        <taxon>Vreelandella</taxon>
    </lineage>
</organism>
<dbReference type="InterPro" id="IPR001690">
    <property type="entry name" value="Autoind_synthase"/>
</dbReference>
<evidence type="ECO:0000256" key="3">
    <source>
        <dbReference type="ARBA" id="ARBA00022654"/>
    </source>
</evidence>
<reference evidence="11 12" key="1">
    <citation type="submission" date="2022-03" db="EMBL/GenBank/DDBJ databases">
        <title>Genomic signatures underlying metal tolerance in selected Arctic bacterial isolates.</title>
        <authorList>
            <person name="Thomas F.A."/>
            <person name="Venkatachalam S."/>
            <person name="Krishnan K.P."/>
        </authorList>
    </citation>
    <scope>NUCLEOTIDE SEQUENCE [LARGE SCALE GENOMIC DNA]</scope>
    <source>
        <strain evidence="11 12">HM116</strain>
    </source>
</reference>
<keyword evidence="12" id="KW-1185">Reference proteome</keyword>
<keyword evidence="10" id="KW-1133">Transmembrane helix</keyword>
<proteinExistence type="inferred from homology"/>
<dbReference type="EC" id="2.3.1.184" evidence="1 9"/>
<dbReference type="PROSITE" id="PS51187">
    <property type="entry name" value="AUTOINDUCER_SYNTH_2"/>
    <property type="match status" value="1"/>
</dbReference>
<evidence type="ECO:0000313" key="11">
    <source>
        <dbReference type="EMBL" id="MCH4813840.1"/>
    </source>
</evidence>
<keyword evidence="3 8" id="KW-0673">Quorum sensing</keyword>
<dbReference type="PANTHER" id="PTHR39322">
    <property type="entry name" value="ACYL-HOMOSERINE-LACTONE SYNTHASE"/>
    <property type="match status" value="1"/>
</dbReference>
<dbReference type="Gene3D" id="3.40.630.30">
    <property type="match status" value="1"/>
</dbReference>
<comment type="caution">
    <text evidence="11">The sequence shown here is derived from an EMBL/GenBank/DDBJ whole genome shotgun (WGS) entry which is preliminary data.</text>
</comment>
<keyword evidence="6 8" id="KW-0071">Autoinducer synthesis</keyword>
<sequence length="213" mass="24422">MLFSVNNKKNYYGITVLISNYDELSDCILNNIYRSRKEIFIDRKKWAVASYLGGDLESDEYDDSEAYYIYTLHQNSITGCVRLRPSTSPTLLTGPLKNLKKENIEEVKSEKTWEASRFFITPNSTLRETKGSADTRTYILFISMIEFGIAIGILKYEVVVDSMMMRILRMCGWPLYILNSDSGSLGEKIYYGTLSCSSQSLNNIILTKKNKEL</sequence>
<accession>A0ABS9SCK2</accession>
<protein>
    <recommendedName>
        <fullName evidence="2 9">Acyl-homoserine-lactone synthase</fullName>
        <ecNumber evidence="1 9">2.3.1.184</ecNumber>
    </recommendedName>
    <alternativeName>
        <fullName evidence="9">Autoinducer synthesis protein</fullName>
    </alternativeName>
</protein>
<dbReference type="RefSeq" id="WP_240720302.1">
    <property type="nucleotide sequence ID" value="NZ_JAKVTW010000025.1"/>
</dbReference>
<evidence type="ECO:0000256" key="2">
    <source>
        <dbReference type="ARBA" id="ARBA00018768"/>
    </source>
</evidence>
<evidence type="ECO:0000256" key="9">
    <source>
        <dbReference type="RuleBase" id="RU361135"/>
    </source>
</evidence>
<evidence type="ECO:0000256" key="10">
    <source>
        <dbReference type="SAM" id="Phobius"/>
    </source>
</evidence>
<feature type="transmembrane region" description="Helical" evidence="10">
    <location>
        <begin position="138"/>
        <end position="160"/>
    </location>
</feature>
<evidence type="ECO:0000256" key="5">
    <source>
        <dbReference type="ARBA" id="ARBA00022691"/>
    </source>
</evidence>
<evidence type="ECO:0000256" key="6">
    <source>
        <dbReference type="ARBA" id="ARBA00022929"/>
    </source>
</evidence>
<dbReference type="PANTHER" id="PTHR39322:SF1">
    <property type="entry name" value="ISOVALERYL-HOMOSERINE LACTONE SYNTHASE"/>
    <property type="match status" value="1"/>
</dbReference>
<gene>
    <name evidence="11" type="ORF">MLE19_21180</name>
</gene>
<comment type="catalytic activity">
    <reaction evidence="7 9">
        <text>a fatty acyl-[ACP] + S-adenosyl-L-methionine = an N-acyl-L-homoserine lactone + S-methyl-5'-thioadenosine + holo-[ACP] + H(+)</text>
        <dbReference type="Rhea" id="RHEA:10096"/>
        <dbReference type="Rhea" id="RHEA-COMP:9685"/>
        <dbReference type="Rhea" id="RHEA-COMP:14125"/>
        <dbReference type="ChEBI" id="CHEBI:15378"/>
        <dbReference type="ChEBI" id="CHEBI:17509"/>
        <dbReference type="ChEBI" id="CHEBI:55474"/>
        <dbReference type="ChEBI" id="CHEBI:59789"/>
        <dbReference type="ChEBI" id="CHEBI:64479"/>
        <dbReference type="ChEBI" id="CHEBI:138651"/>
        <dbReference type="EC" id="2.3.1.184"/>
    </reaction>
</comment>
<dbReference type="EMBL" id="JAKVTW010000025">
    <property type="protein sequence ID" value="MCH4813840.1"/>
    <property type="molecule type" value="Genomic_DNA"/>
</dbReference>
<dbReference type="SUPFAM" id="SSF55729">
    <property type="entry name" value="Acyl-CoA N-acyltransferases (Nat)"/>
    <property type="match status" value="1"/>
</dbReference>
<dbReference type="InterPro" id="IPR016181">
    <property type="entry name" value="Acyl_CoA_acyltransferase"/>
</dbReference>
<keyword evidence="10" id="KW-0472">Membrane</keyword>
<keyword evidence="5 9" id="KW-0949">S-adenosyl-L-methionine</keyword>
<evidence type="ECO:0000313" key="12">
    <source>
        <dbReference type="Proteomes" id="UP001320609"/>
    </source>
</evidence>
<dbReference type="Pfam" id="PF00765">
    <property type="entry name" value="Autoind_synth"/>
    <property type="match status" value="1"/>
</dbReference>
<dbReference type="Proteomes" id="UP001320609">
    <property type="component" value="Unassembled WGS sequence"/>
</dbReference>
<keyword evidence="10" id="KW-0812">Transmembrane</keyword>
<keyword evidence="4 9" id="KW-0808">Transferase</keyword>
<evidence type="ECO:0000256" key="4">
    <source>
        <dbReference type="ARBA" id="ARBA00022679"/>
    </source>
</evidence>
<evidence type="ECO:0000256" key="8">
    <source>
        <dbReference type="PROSITE-ProRule" id="PRU00533"/>
    </source>
</evidence>
<evidence type="ECO:0000256" key="7">
    <source>
        <dbReference type="ARBA" id="ARBA00048576"/>
    </source>
</evidence>
<evidence type="ECO:0000256" key="1">
    <source>
        <dbReference type="ARBA" id="ARBA00012340"/>
    </source>
</evidence>
<name>A0ABS9SCK2_9GAMM</name>
<dbReference type="PRINTS" id="PR01549">
    <property type="entry name" value="AUTOINDCRSYN"/>
</dbReference>
<comment type="similarity">
    <text evidence="8 9">Belongs to the autoinducer synthase family.</text>
</comment>